<dbReference type="AlphaFoldDB" id="A0ABD2PE46"/>
<keyword evidence="3" id="KW-0472">Membrane</keyword>
<feature type="transmembrane region" description="Helical" evidence="3">
    <location>
        <begin position="9"/>
        <end position="29"/>
    </location>
</feature>
<dbReference type="PANTHER" id="PTHR15231:SF1">
    <property type="entry name" value="PHOSPHATIDYLINOSITOL N-ACETYLGLUCOSAMINYLTRANSFERASE SUBUNIT H"/>
    <property type="match status" value="1"/>
</dbReference>
<comment type="pathway">
    <text evidence="1">Glycolipid biosynthesis; glycosylphosphatidylinositol-anchor biosynthesis.</text>
</comment>
<feature type="domain" description="Phosphatidylinositol N-acetylglucosaminyltransferase subunit H conserved" evidence="4">
    <location>
        <begin position="38"/>
        <end position="101"/>
    </location>
</feature>
<evidence type="ECO:0000256" key="1">
    <source>
        <dbReference type="ARBA" id="ARBA00004687"/>
    </source>
</evidence>
<evidence type="ECO:0000256" key="3">
    <source>
        <dbReference type="SAM" id="Phobius"/>
    </source>
</evidence>
<reference evidence="5 6" key="1">
    <citation type="journal article" date="2021" name="BMC Biol.">
        <title>Horizontally acquired antibacterial genes associated with adaptive radiation of ladybird beetles.</title>
        <authorList>
            <person name="Li H.S."/>
            <person name="Tang X.F."/>
            <person name="Huang Y.H."/>
            <person name="Xu Z.Y."/>
            <person name="Chen M.L."/>
            <person name="Du X.Y."/>
            <person name="Qiu B.Y."/>
            <person name="Chen P.T."/>
            <person name="Zhang W."/>
            <person name="Slipinski A."/>
            <person name="Escalona H.E."/>
            <person name="Waterhouse R.M."/>
            <person name="Zwick A."/>
            <person name="Pang H."/>
        </authorList>
    </citation>
    <scope>NUCLEOTIDE SEQUENCE [LARGE SCALE GENOMIC DNA]</scope>
    <source>
        <strain evidence="5">SYSU2018</strain>
    </source>
</reference>
<dbReference type="InterPro" id="IPR044215">
    <property type="entry name" value="PIG-H"/>
</dbReference>
<dbReference type="EMBL" id="JABFTP020000185">
    <property type="protein sequence ID" value="KAL3288906.1"/>
    <property type="molecule type" value="Genomic_DNA"/>
</dbReference>
<proteinExistence type="inferred from homology"/>
<dbReference type="Proteomes" id="UP001516400">
    <property type="component" value="Unassembled WGS sequence"/>
</dbReference>
<keyword evidence="3" id="KW-1133">Transmembrane helix</keyword>
<dbReference type="Pfam" id="PF10181">
    <property type="entry name" value="PIG-H"/>
    <property type="match status" value="1"/>
</dbReference>
<evidence type="ECO:0000256" key="2">
    <source>
        <dbReference type="ARBA" id="ARBA00009610"/>
    </source>
</evidence>
<evidence type="ECO:0000259" key="4">
    <source>
        <dbReference type="Pfam" id="PF10181"/>
    </source>
</evidence>
<keyword evidence="6" id="KW-1185">Reference proteome</keyword>
<protein>
    <recommendedName>
        <fullName evidence="4">Phosphatidylinositol N-acetylglucosaminyltransferase subunit H conserved domain-containing protein</fullName>
    </recommendedName>
</protein>
<organism evidence="5 6">
    <name type="scientific">Cryptolaemus montrouzieri</name>
    <dbReference type="NCBI Taxonomy" id="559131"/>
    <lineage>
        <taxon>Eukaryota</taxon>
        <taxon>Metazoa</taxon>
        <taxon>Ecdysozoa</taxon>
        <taxon>Arthropoda</taxon>
        <taxon>Hexapoda</taxon>
        <taxon>Insecta</taxon>
        <taxon>Pterygota</taxon>
        <taxon>Neoptera</taxon>
        <taxon>Endopterygota</taxon>
        <taxon>Coleoptera</taxon>
        <taxon>Polyphaga</taxon>
        <taxon>Cucujiformia</taxon>
        <taxon>Coccinelloidea</taxon>
        <taxon>Coccinellidae</taxon>
        <taxon>Scymninae</taxon>
        <taxon>Scymnini</taxon>
        <taxon>Cryptolaemus</taxon>
    </lineage>
</organism>
<name>A0ABD2PE46_9CUCU</name>
<comment type="similarity">
    <text evidence="2">Belongs to the PIGH family.</text>
</comment>
<accession>A0ABD2PE46</accession>
<sequence length="123" mass="14364">MRIHLWTCLLYTDSLHSVIFIILTSFIYIKSGSIIEESFISVEPLGYQLITKYVLGQKSEFIPYERVQNMFINEVIFKQKIIYILTILAKESNGEILIPLFTGCKPRLKCLEFIYKAFSQNVD</sequence>
<comment type="caution">
    <text evidence="5">The sequence shown here is derived from an EMBL/GenBank/DDBJ whole genome shotgun (WGS) entry which is preliminary data.</text>
</comment>
<keyword evidence="3" id="KW-0812">Transmembrane</keyword>
<evidence type="ECO:0000313" key="6">
    <source>
        <dbReference type="Proteomes" id="UP001516400"/>
    </source>
</evidence>
<dbReference type="InterPro" id="IPR019328">
    <property type="entry name" value="PIGH-H_dom"/>
</dbReference>
<evidence type="ECO:0000313" key="5">
    <source>
        <dbReference type="EMBL" id="KAL3288906.1"/>
    </source>
</evidence>
<gene>
    <name evidence="5" type="ORF">HHI36_003351</name>
</gene>
<dbReference type="PANTHER" id="PTHR15231">
    <property type="entry name" value="PHOSPHATIDYLINOSITOL N-ACETYLGLUCOSAMINYLTRANSFERASE SUBUNIT H"/>
    <property type="match status" value="1"/>
</dbReference>